<organism evidence="1">
    <name type="scientific">Pararge aegeria</name>
    <name type="common">speckled wood butterfly</name>
    <dbReference type="NCBI Taxonomy" id="116150"/>
    <lineage>
        <taxon>Eukaryota</taxon>
        <taxon>Metazoa</taxon>
        <taxon>Ecdysozoa</taxon>
        <taxon>Arthropoda</taxon>
        <taxon>Hexapoda</taxon>
        <taxon>Insecta</taxon>
        <taxon>Pterygota</taxon>
        <taxon>Neoptera</taxon>
        <taxon>Endopterygota</taxon>
        <taxon>Lepidoptera</taxon>
        <taxon>Glossata</taxon>
        <taxon>Ditrysia</taxon>
        <taxon>Papilionoidea</taxon>
        <taxon>Nymphalidae</taxon>
        <taxon>Satyrinae</taxon>
        <taxon>Satyrini</taxon>
        <taxon>Parargina</taxon>
        <taxon>Pararge</taxon>
    </lineage>
</organism>
<dbReference type="AlphaFoldDB" id="S4P7P2"/>
<protein>
    <submittedName>
        <fullName evidence="1">Uncharacterized protein</fullName>
    </submittedName>
</protein>
<sequence length="75" mass="8754">MFQLNTNGKYRYSHYPQPINLAFCLIGDRDSEIEPPRCFIAGWWALMNISHISGHNNLDDSTRGAQRTKLKLFRQ</sequence>
<reference evidence="1" key="2">
    <citation type="submission" date="2013-05" db="EMBL/GenBank/DDBJ databases">
        <authorList>
            <person name="Carter J.-M."/>
            <person name="Baker S.C."/>
            <person name="Pink R."/>
            <person name="Carter D.R.F."/>
            <person name="Collins A."/>
            <person name="Tomlin J."/>
            <person name="Gibbs M."/>
            <person name="Breuker C.J."/>
        </authorList>
    </citation>
    <scope>NUCLEOTIDE SEQUENCE</scope>
    <source>
        <tissue evidence="1">Ovary</tissue>
    </source>
</reference>
<dbReference type="EMBL" id="GAIX01009840">
    <property type="protein sequence ID" value="JAA82720.1"/>
    <property type="molecule type" value="Transcribed_RNA"/>
</dbReference>
<name>S4P7P2_9NEOP</name>
<proteinExistence type="predicted"/>
<evidence type="ECO:0000313" key="1">
    <source>
        <dbReference type="EMBL" id="JAA82720.1"/>
    </source>
</evidence>
<accession>S4P7P2</accession>
<reference evidence="1" key="1">
    <citation type="journal article" date="2013" name="BMC Genomics">
        <title>Unscrambling butterfly oogenesis.</title>
        <authorList>
            <person name="Carter J.M."/>
            <person name="Baker S.C."/>
            <person name="Pink R."/>
            <person name="Carter D.R."/>
            <person name="Collins A."/>
            <person name="Tomlin J."/>
            <person name="Gibbs M."/>
            <person name="Breuker C.J."/>
        </authorList>
    </citation>
    <scope>NUCLEOTIDE SEQUENCE</scope>
    <source>
        <tissue evidence="1">Ovary</tissue>
    </source>
</reference>